<accession>A0A7W6NMD0</accession>
<comment type="caution">
    <text evidence="4">The sequence shown here is derived from an EMBL/GenBank/DDBJ whole genome shotgun (WGS) entry which is preliminary data.</text>
</comment>
<dbReference type="Gene3D" id="3.40.50.720">
    <property type="entry name" value="NAD(P)-binding Rossmann-like Domain"/>
    <property type="match status" value="1"/>
</dbReference>
<dbReference type="InterPro" id="IPR002347">
    <property type="entry name" value="SDR_fam"/>
</dbReference>
<dbReference type="PRINTS" id="PR00081">
    <property type="entry name" value="GDHRDH"/>
</dbReference>
<dbReference type="AlphaFoldDB" id="A0A7W6NMD0"/>
<dbReference type="InterPro" id="IPR036291">
    <property type="entry name" value="NAD(P)-bd_dom_sf"/>
</dbReference>
<feature type="compositionally biased region" description="Basic and acidic residues" evidence="3">
    <location>
        <begin position="1"/>
        <end position="19"/>
    </location>
</feature>
<comment type="similarity">
    <text evidence="1">Belongs to the short-chain dehydrogenases/reductases (SDR) family.</text>
</comment>
<dbReference type="Proteomes" id="UP000528286">
    <property type="component" value="Unassembled WGS sequence"/>
</dbReference>
<protein>
    <submittedName>
        <fullName evidence="4">3-oxoacyl-[acyl-carrier protein] reductase</fullName>
        <ecNumber evidence="4">1.1.1.100</ecNumber>
    </submittedName>
</protein>
<reference evidence="4 5" key="1">
    <citation type="submission" date="2020-08" db="EMBL/GenBank/DDBJ databases">
        <title>Genomic Encyclopedia of Type Strains, Phase IV (KMG-IV): sequencing the most valuable type-strain genomes for metagenomic binning, comparative biology and taxonomic classification.</title>
        <authorList>
            <person name="Goeker M."/>
        </authorList>
    </citation>
    <scope>NUCLEOTIDE SEQUENCE [LARGE SCALE GENOMIC DNA]</scope>
    <source>
        <strain evidence="4 5">DSM 29853</strain>
    </source>
</reference>
<dbReference type="GO" id="GO:0004316">
    <property type="term" value="F:3-oxoacyl-[acyl-carrier-protein] reductase (NADPH) activity"/>
    <property type="evidence" value="ECO:0007669"/>
    <property type="project" value="UniProtKB-EC"/>
</dbReference>
<dbReference type="Pfam" id="PF13561">
    <property type="entry name" value="adh_short_C2"/>
    <property type="match status" value="1"/>
</dbReference>
<keyword evidence="2 4" id="KW-0560">Oxidoreductase</keyword>
<dbReference type="InterPro" id="IPR050259">
    <property type="entry name" value="SDR"/>
</dbReference>
<keyword evidence="5" id="KW-1185">Reference proteome</keyword>
<sequence length="278" mass="28874">MVRIDARCSDRARNPESSKENFQMNKPLENKLALITGSSRGMGAATAIRLANDGASVIVNYAASAARADAVVEEIRRTGGKAEAVRADLTTLDGIAVLASSADTAFGGAFSGRVDILVNSAGTVEFGPFLESSQEAYDTHFNLNIRAPVELTKKLAPRMVQAGWGRIINISSAFGEAAPLAGVTLYIASKFALSGFTRGLSRELGPTGVTVNGIQPGPIDTELAPPPGTPGYDANVGLTSVGRYGKVEEIAAAIAFLCSPDAAFINGENLNVDGGWNA</sequence>
<gene>
    <name evidence="4" type="ORF">GGR23_003555</name>
</gene>
<evidence type="ECO:0000313" key="5">
    <source>
        <dbReference type="Proteomes" id="UP000528286"/>
    </source>
</evidence>
<evidence type="ECO:0000256" key="3">
    <source>
        <dbReference type="SAM" id="MobiDB-lite"/>
    </source>
</evidence>
<dbReference type="CDD" id="cd05233">
    <property type="entry name" value="SDR_c"/>
    <property type="match status" value="1"/>
</dbReference>
<proteinExistence type="inferred from homology"/>
<organism evidence="4 5">
    <name type="scientific">Gellertiella hungarica</name>
    <dbReference type="NCBI Taxonomy" id="1572859"/>
    <lineage>
        <taxon>Bacteria</taxon>
        <taxon>Pseudomonadati</taxon>
        <taxon>Pseudomonadota</taxon>
        <taxon>Alphaproteobacteria</taxon>
        <taxon>Hyphomicrobiales</taxon>
        <taxon>Rhizobiaceae</taxon>
        <taxon>Gellertiella</taxon>
    </lineage>
</organism>
<evidence type="ECO:0000313" key="4">
    <source>
        <dbReference type="EMBL" id="MBB4066340.1"/>
    </source>
</evidence>
<dbReference type="SUPFAM" id="SSF51735">
    <property type="entry name" value="NAD(P)-binding Rossmann-fold domains"/>
    <property type="match status" value="1"/>
</dbReference>
<evidence type="ECO:0000256" key="1">
    <source>
        <dbReference type="ARBA" id="ARBA00006484"/>
    </source>
</evidence>
<name>A0A7W6NMD0_9HYPH</name>
<dbReference type="PRINTS" id="PR00080">
    <property type="entry name" value="SDRFAMILY"/>
</dbReference>
<dbReference type="EC" id="1.1.1.100" evidence="4"/>
<dbReference type="FunFam" id="3.40.50.720:FF:000084">
    <property type="entry name" value="Short-chain dehydrogenase reductase"/>
    <property type="match status" value="1"/>
</dbReference>
<dbReference type="EMBL" id="JACIEZ010000008">
    <property type="protein sequence ID" value="MBB4066340.1"/>
    <property type="molecule type" value="Genomic_DNA"/>
</dbReference>
<dbReference type="RefSeq" id="WP_210297006.1">
    <property type="nucleotide sequence ID" value="NZ_JACIEZ010000008.1"/>
</dbReference>
<feature type="region of interest" description="Disordered" evidence="3">
    <location>
        <begin position="1"/>
        <end position="22"/>
    </location>
</feature>
<dbReference type="PANTHER" id="PTHR42879">
    <property type="entry name" value="3-OXOACYL-(ACYL-CARRIER-PROTEIN) REDUCTASE"/>
    <property type="match status" value="1"/>
</dbReference>
<dbReference type="PANTHER" id="PTHR42879:SF2">
    <property type="entry name" value="3-OXOACYL-[ACYL-CARRIER-PROTEIN] REDUCTASE FABG"/>
    <property type="match status" value="1"/>
</dbReference>
<evidence type="ECO:0000256" key="2">
    <source>
        <dbReference type="ARBA" id="ARBA00023002"/>
    </source>
</evidence>